<reference evidence="1" key="2">
    <citation type="submission" date="2020-11" db="EMBL/GenBank/DDBJ databases">
        <authorList>
            <person name="McCartney M.A."/>
            <person name="Auch B."/>
            <person name="Kono T."/>
            <person name="Mallez S."/>
            <person name="Becker A."/>
            <person name="Gohl D.M."/>
            <person name="Silverstein K.A.T."/>
            <person name="Koren S."/>
            <person name="Bechman K.B."/>
            <person name="Herman A."/>
            <person name="Abrahante J.E."/>
            <person name="Garbe J."/>
        </authorList>
    </citation>
    <scope>NUCLEOTIDE SEQUENCE</scope>
    <source>
        <strain evidence="1">Duluth1</strain>
        <tissue evidence="1">Whole animal</tissue>
    </source>
</reference>
<gene>
    <name evidence="1" type="ORF">DPMN_045780</name>
</gene>
<evidence type="ECO:0000313" key="2">
    <source>
        <dbReference type="Proteomes" id="UP000828390"/>
    </source>
</evidence>
<accession>A0A9D4I005</accession>
<proteinExistence type="predicted"/>
<protein>
    <submittedName>
        <fullName evidence="1">Uncharacterized protein</fullName>
    </submittedName>
</protein>
<keyword evidence="2" id="KW-1185">Reference proteome</keyword>
<reference evidence="1" key="1">
    <citation type="journal article" date="2019" name="bioRxiv">
        <title>The Genome of the Zebra Mussel, Dreissena polymorpha: A Resource for Invasive Species Research.</title>
        <authorList>
            <person name="McCartney M.A."/>
            <person name="Auch B."/>
            <person name="Kono T."/>
            <person name="Mallez S."/>
            <person name="Zhang Y."/>
            <person name="Obille A."/>
            <person name="Becker A."/>
            <person name="Abrahante J.E."/>
            <person name="Garbe J."/>
            <person name="Badalamenti J.P."/>
            <person name="Herman A."/>
            <person name="Mangelson H."/>
            <person name="Liachko I."/>
            <person name="Sullivan S."/>
            <person name="Sone E.D."/>
            <person name="Koren S."/>
            <person name="Silverstein K.A.T."/>
            <person name="Beckman K.B."/>
            <person name="Gohl D.M."/>
        </authorList>
    </citation>
    <scope>NUCLEOTIDE SEQUENCE</scope>
    <source>
        <strain evidence="1">Duluth1</strain>
        <tissue evidence="1">Whole animal</tissue>
    </source>
</reference>
<comment type="caution">
    <text evidence="1">The sequence shown here is derived from an EMBL/GenBank/DDBJ whole genome shotgun (WGS) entry which is preliminary data.</text>
</comment>
<name>A0A9D4I005_DREPO</name>
<dbReference type="EMBL" id="JAIWYP010000011">
    <property type="protein sequence ID" value="KAH3739133.1"/>
    <property type="molecule type" value="Genomic_DNA"/>
</dbReference>
<sequence length="78" mass="8500">MLCARHCSSPYAIGPDASDEVDNDDDEAEDVPVDAIKTLALTTQDWIKGQDADLTISTVKTCVSLGKRPNQVQMQNYS</sequence>
<evidence type="ECO:0000313" key="1">
    <source>
        <dbReference type="EMBL" id="KAH3739133.1"/>
    </source>
</evidence>
<dbReference type="Proteomes" id="UP000828390">
    <property type="component" value="Unassembled WGS sequence"/>
</dbReference>
<organism evidence="1 2">
    <name type="scientific">Dreissena polymorpha</name>
    <name type="common">Zebra mussel</name>
    <name type="synonym">Mytilus polymorpha</name>
    <dbReference type="NCBI Taxonomy" id="45954"/>
    <lineage>
        <taxon>Eukaryota</taxon>
        <taxon>Metazoa</taxon>
        <taxon>Spiralia</taxon>
        <taxon>Lophotrochozoa</taxon>
        <taxon>Mollusca</taxon>
        <taxon>Bivalvia</taxon>
        <taxon>Autobranchia</taxon>
        <taxon>Heteroconchia</taxon>
        <taxon>Euheterodonta</taxon>
        <taxon>Imparidentia</taxon>
        <taxon>Neoheterodontei</taxon>
        <taxon>Myida</taxon>
        <taxon>Dreissenoidea</taxon>
        <taxon>Dreissenidae</taxon>
        <taxon>Dreissena</taxon>
    </lineage>
</organism>
<dbReference type="AlphaFoldDB" id="A0A9D4I005"/>